<name>F7VH45_9PROT</name>
<comment type="caution">
    <text evidence="1">The sequence shown here is derived from an EMBL/GenBank/DDBJ whole genome shotgun (WGS) entry which is preliminary data.</text>
</comment>
<dbReference type="RefSeq" id="WP_006559714.1">
    <property type="nucleotide sequence ID" value="NZ_BABS01000112.1"/>
</dbReference>
<evidence type="ECO:0000313" key="2">
    <source>
        <dbReference type="Proteomes" id="UP000004319"/>
    </source>
</evidence>
<accession>F7VH45</accession>
<dbReference type="Proteomes" id="UP000004319">
    <property type="component" value="Unassembled WGS sequence"/>
</dbReference>
<reference evidence="1 2" key="1">
    <citation type="journal article" date="2011" name="Biochem. Biophys. Res. Commun.">
        <title>Increased number of Arginine-based salt bridges contributes to the thermotolerance of thermotolerant acetic acid bacteria, Acetobacter tropicalis SKU1100.</title>
        <authorList>
            <person name="Matsutani M."/>
            <person name="Hirakawa H."/>
            <person name="Nishikura M."/>
            <person name="Soemphol W."/>
            <person name="Ali I.A.I."/>
            <person name="Yakushi T."/>
            <person name="Matsushita K."/>
        </authorList>
    </citation>
    <scope>NUCLEOTIDE SEQUENCE [LARGE SCALE GENOMIC DNA]</scope>
    <source>
        <strain evidence="1 2">NBRC 101654</strain>
    </source>
</reference>
<dbReference type="InterPro" id="IPR018755">
    <property type="entry name" value="Phage_Mu_Gp48"/>
</dbReference>
<dbReference type="EMBL" id="BABS01000112">
    <property type="protein sequence ID" value="GAA09690.1"/>
    <property type="molecule type" value="Genomic_DNA"/>
</dbReference>
<protein>
    <submittedName>
        <fullName evidence="1">Bacteriophage tail protein</fullName>
    </submittedName>
</protein>
<evidence type="ECO:0000313" key="1">
    <source>
        <dbReference type="EMBL" id="GAA09690.1"/>
    </source>
</evidence>
<sequence>MSILTPYTKEQYKQGLINLLPKGKLWESFRENTYLNKILEAFSLSFQQMDVDACEVIDEVFPGTTTNLLPVWQETLALFPKDGESIEQQRAEVVAKLTQTASLARSYYINYAKQLGFNINIIEYSGIISGIYRCGDTVGTCDDYSYQFDITITTDGDIERLQSYLEPILPAYITAYYLNT</sequence>
<gene>
    <name evidence="1" type="ORF">ATPR_2694</name>
</gene>
<proteinExistence type="predicted"/>
<dbReference type="AlphaFoldDB" id="F7VH45"/>
<organism evidence="1 2">
    <name type="scientific">Acetobacter tropicalis NBRC 101654</name>
    <dbReference type="NCBI Taxonomy" id="749388"/>
    <lineage>
        <taxon>Bacteria</taxon>
        <taxon>Pseudomonadati</taxon>
        <taxon>Pseudomonadota</taxon>
        <taxon>Alphaproteobacteria</taxon>
        <taxon>Acetobacterales</taxon>
        <taxon>Acetobacteraceae</taxon>
        <taxon>Acetobacter</taxon>
    </lineage>
</organism>
<dbReference type="Pfam" id="PF10076">
    <property type="entry name" value="Phage_Mu_Gp48"/>
    <property type="match status" value="1"/>
</dbReference>